<proteinExistence type="predicted"/>
<protein>
    <submittedName>
        <fullName evidence="1">Uncharacterized protein</fullName>
    </submittedName>
</protein>
<sequence length="143" mass="16485">MSLKFHINRVSPVFFREAFLLKSVNARRQAHPTIGLVNAVFGRPAVPTPFEKTPRYKAQYQSLNEHLDDRFAERHRRERTRLFQHGGPPELALHFMLAALAFVFRAALKRENIQKDASFAQISFKPRVAYFNAVVAIGNTVFF</sequence>
<reference evidence="1" key="1">
    <citation type="submission" date="2019-08" db="EMBL/GenBank/DDBJ databases">
        <authorList>
            <person name="Kucharzyk K."/>
            <person name="Murdoch R.W."/>
            <person name="Higgins S."/>
            <person name="Loffler F."/>
        </authorList>
    </citation>
    <scope>NUCLEOTIDE SEQUENCE</scope>
</reference>
<evidence type="ECO:0000313" key="1">
    <source>
        <dbReference type="EMBL" id="MPN21774.1"/>
    </source>
</evidence>
<dbReference type="EMBL" id="VSSQ01069833">
    <property type="protein sequence ID" value="MPN21774.1"/>
    <property type="molecule type" value="Genomic_DNA"/>
</dbReference>
<gene>
    <name evidence="1" type="ORF">SDC9_169154</name>
</gene>
<organism evidence="1">
    <name type="scientific">bioreactor metagenome</name>
    <dbReference type="NCBI Taxonomy" id="1076179"/>
    <lineage>
        <taxon>unclassified sequences</taxon>
        <taxon>metagenomes</taxon>
        <taxon>ecological metagenomes</taxon>
    </lineage>
</organism>
<name>A0A645GCP1_9ZZZZ</name>
<dbReference type="AlphaFoldDB" id="A0A645GCP1"/>
<comment type="caution">
    <text evidence="1">The sequence shown here is derived from an EMBL/GenBank/DDBJ whole genome shotgun (WGS) entry which is preliminary data.</text>
</comment>
<accession>A0A645GCP1</accession>